<keyword evidence="4" id="KW-1185">Reference proteome</keyword>
<dbReference type="GO" id="GO:0005635">
    <property type="term" value="C:nuclear envelope"/>
    <property type="evidence" value="ECO:0007669"/>
    <property type="project" value="TreeGrafter"/>
</dbReference>
<feature type="region of interest" description="Disordered" evidence="1">
    <location>
        <begin position="1"/>
        <end position="53"/>
    </location>
</feature>
<dbReference type="GO" id="GO:0003676">
    <property type="term" value="F:nucleic acid binding"/>
    <property type="evidence" value="ECO:0007669"/>
    <property type="project" value="InterPro"/>
</dbReference>
<feature type="domain" description="DEAD/DEAH-box helicase" evidence="2">
    <location>
        <begin position="801"/>
        <end position="877"/>
    </location>
</feature>
<dbReference type="GO" id="GO:0005524">
    <property type="term" value="F:ATP binding"/>
    <property type="evidence" value="ECO:0007669"/>
    <property type="project" value="InterPro"/>
</dbReference>
<organism evidence="3 4">
    <name type="scientific">Camellia sinensis var. sinensis</name>
    <name type="common">China tea</name>
    <dbReference type="NCBI Taxonomy" id="542762"/>
    <lineage>
        <taxon>Eukaryota</taxon>
        <taxon>Viridiplantae</taxon>
        <taxon>Streptophyta</taxon>
        <taxon>Embryophyta</taxon>
        <taxon>Tracheophyta</taxon>
        <taxon>Spermatophyta</taxon>
        <taxon>Magnoliopsida</taxon>
        <taxon>eudicotyledons</taxon>
        <taxon>Gunneridae</taxon>
        <taxon>Pentapetalae</taxon>
        <taxon>asterids</taxon>
        <taxon>Ericales</taxon>
        <taxon>Theaceae</taxon>
        <taxon>Camellia</taxon>
    </lineage>
</organism>
<feature type="compositionally biased region" description="Low complexity" evidence="1">
    <location>
        <begin position="1334"/>
        <end position="1366"/>
    </location>
</feature>
<dbReference type="EMBL" id="SDRB02009660">
    <property type="protein sequence ID" value="THG07970.1"/>
    <property type="molecule type" value="Genomic_DNA"/>
</dbReference>
<feature type="compositionally biased region" description="Basic residues" evidence="1">
    <location>
        <begin position="1375"/>
        <end position="1389"/>
    </location>
</feature>
<feature type="compositionally biased region" description="Polar residues" evidence="1">
    <location>
        <begin position="44"/>
        <end position="53"/>
    </location>
</feature>
<name>A0A4S4DX74_CAMSN</name>
<dbReference type="PANTHER" id="PTHR33416">
    <property type="entry name" value="NUCLEAR PORE COMPLEX PROTEIN NUP1"/>
    <property type="match status" value="1"/>
</dbReference>
<proteinExistence type="predicted"/>
<evidence type="ECO:0000259" key="2">
    <source>
        <dbReference type="Pfam" id="PF00270"/>
    </source>
</evidence>
<feature type="region of interest" description="Disordered" evidence="1">
    <location>
        <begin position="1330"/>
        <end position="1389"/>
    </location>
</feature>
<dbReference type="SUPFAM" id="SSF52540">
    <property type="entry name" value="P-loop containing nucleoside triphosphate hydrolases"/>
    <property type="match status" value="1"/>
</dbReference>
<sequence length="1389" mass="145249">MATKAGEGTSYGGGSSGGGGGGGKFRKRPFRRPQTTPYDRPQTALRNPSTNGWLSKLVDPASKLISASAHLFFSSVLRNRLPPPPPPPPQPPEANQESRDRFQEAILENAPGVQGPVVIDGGKPTSNFDCSGLSELEQILKKKTFTRSEIDHLTELLHSRTVDLPNWDEDKRNESIVPQPVSAFGGQDGFASSSLQENRIGSHLESHRFHGCISSPIVRCCGSRELAKAYMGSRPSRVSPSMLGLRGQTLREDASLQNNVPFPPNSPVMSLVPKPVVRVAVSGNGFMTPRSRGRSAIYNMARTPYSRVHPTTTQKGSSSVYDDYGLPSASSSSQFTWEHARQYGPKQLALKRRSSVLQDDIGSVGPIRRLRQKTNLSTPKCLSLPVSGSPSNRGTGIGLDAARYPIAAAQKLPSLGESNHRFLRTVRENEDTSMPGTNYTSVPSKSTEMATKILQQLEKLVPKEKSSEGKVAAGERSTSKLTPNMLSVQARRSLEYVDSSNILQNADDSHKLKNMSNTSLLDAHDAVSQKQDKVKENGPKRVIVSRHASTPAVISNATVSVKEAVPSVKTADSVSTQLFTQSSQKKWGFQMSAHEVGGVFLDKIVIFKLDVYLALISLHVSFLLSNNIKSYGSLVKDFLELDDEIFSNEAASTPLAEGKKKFETSVVESKAVSSEAVTVDKTPAVSEFKTLDGPILKKSTDLGTSDETVVGEKNTSFTFSVSPASGTNFQPVVASPQSTSAFDKIAPPKEPNAPPPLFSFSSKNVAKIPSHAFSSTSSVSESSGLISCSPLEPKPESSSRQSGTGNTATFCSGILQQLDYSLVKCQALVLPPTRELAQQSVKVHACVGGTSVREDQRILSSGVHVVVGTPGRVLANVAFGTTEVVPKTQDSDKVDNNKMRKYGDTMGKSEASISSALSTSTGSMFSFGSPANSSSLTNGSLESSPSIFSSPSPAVASSNFTNQTFTNSFTNVASSITATMSSNDTTMVTASNSSPSTSAAAPSFPGTPIFKFGSTFVAPSNSVPTASTTSNAETTDLKAKTEKETTFGAPTSSPFGGTSFSMASTGSSIFGSSVSANNFSQGSLFGTSSGSTVSTQMSPAETGVAAVTQSMHIQFGSSSSSPSFGTSGITSFTSGSSVFGSSTSSGSLFGSSTPSKVFGSSTSFGVSSSAPSTETNSVGAGGATSSLFASSWQPPKSSIFGSTFNTGSQSTGFSFGASSVSAAPTNTAPMVFGSSTAGASSGSLFSFTSNTATATATASPSQAQSVFGTSVPVFASVSGNGDQMSMEDSMAEDNPIQLSTPTVPVPVFGQQPISTPSGFVFDSNALPSAGPFPFGGQQNQSNPQNPSPFQALGSLDFSAGGSSFSLGSGGGGDKSKRKIVKVKHKSRRM</sequence>
<dbReference type="InterPro" id="IPR027417">
    <property type="entry name" value="P-loop_NTPase"/>
</dbReference>
<feature type="region of interest" description="Disordered" evidence="1">
    <location>
        <begin position="78"/>
        <end position="99"/>
    </location>
</feature>
<feature type="compositionally biased region" description="Gly residues" evidence="1">
    <location>
        <begin position="9"/>
        <end position="23"/>
    </location>
</feature>
<dbReference type="InterPro" id="IPR011545">
    <property type="entry name" value="DEAD/DEAH_box_helicase_dom"/>
</dbReference>
<feature type="compositionally biased region" description="Basic and acidic residues" evidence="1">
    <location>
        <begin position="889"/>
        <end position="903"/>
    </location>
</feature>
<evidence type="ECO:0000313" key="4">
    <source>
        <dbReference type="Proteomes" id="UP000306102"/>
    </source>
</evidence>
<feature type="region of interest" description="Disordered" evidence="1">
    <location>
        <begin position="934"/>
        <end position="953"/>
    </location>
</feature>
<protein>
    <recommendedName>
        <fullName evidence="2">DEAD/DEAH-box helicase domain-containing protein</fullName>
    </recommendedName>
</protein>
<gene>
    <name evidence="3" type="ORF">TEA_027310</name>
</gene>
<dbReference type="Proteomes" id="UP000306102">
    <property type="component" value="Unassembled WGS sequence"/>
</dbReference>
<dbReference type="Pfam" id="PF00270">
    <property type="entry name" value="DEAD"/>
    <property type="match status" value="1"/>
</dbReference>
<feature type="region of interest" description="Disordered" evidence="1">
    <location>
        <begin position="888"/>
        <end position="907"/>
    </location>
</feature>
<feature type="compositionally biased region" description="Low complexity" evidence="1">
    <location>
        <begin position="775"/>
        <end position="789"/>
    </location>
</feature>
<comment type="caution">
    <text evidence="3">The sequence shown here is derived from an EMBL/GenBank/DDBJ whole genome shotgun (WGS) entry which is preliminary data.</text>
</comment>
<reference evidence="3 4" key="1">
    <citation type="journal article" date="2018" name="Proc. Natl. Acad. Sci. U.S.A.">
        <title>Draft genome sequence of Camellia sinensis var. sinensis provides insights into the evolution of the tea genome and tea quality.</title>
        <authorList>
            <person name="Wei C."/>
            <person name="Yang H."/>
            <person name="Wang S."/>
            <person name="Zhao J."/>
            <person name="Liu C."/>
            <person name="Gao L."/>
            <person name="Xia E."/>
            <person name="Lu Y."/>
            <person name="Tai Y."/>
            <person name="She G."/>
            <person name="Sun J."/>
            <person name="Cao H."/>
            <person name="Tong W."/>
            <person name="Gao Q."/>
            <person name="Li Y."/>
            <person name="Deng W."/>
            <person name="Jiang X."/>
            <person name="Wang W."/>
            <person name="Chen Q."/>
            <person name="Zhang S."/>
            <person name="Li H."/>
            <person name="Wu J."/>
            <person name="Wang P."/>
            <person name="Li P."/>
            <person name="Shi C."/>
            <person name="Zheng F."/>
            <person name="Jian J."/>
            <person name="Huang B."/>
            <person name="Shan D."/>
            <person name="Shi M."/>
            <person name="Fang C."/>
            <person name="Yue Y."/>
            <person name="Li F."/>
            <person name="Li D."/>
            <person name="Wei S."/>
            <person name="Han B."/>
            <person name="Jiang C."/>
            <person name="Yin Y."/>
            <person name="Xia T."/>
            <person name="Zhang Z."/>
            <person name="Bennetzen J.L."/>
            <person name="Zhao S."/>
            <person name="Wan X."/>
        </authorList>
    </citation>
    <scope>NUCLEOTIDE SEQUENCE [LARGE SCALE GENOMIC DNA]</scope>
    <source>
        <strain evidence="4">cv. Shuchazao</strain>
        <tissue evidence="3">Leaf</tissue>
    </source>
</reference>
<dbReference type="Gene3D" id="3.40.50.300">
    <property type="entry name" value="P-loop containing nucleotide triphosphate hydrolases"/>
    <property type="match status" value="1"/>
</dbReference>
<evidence type="ECO:0000313" key="3">
    <source>
        <dbReference type="EMBL" id="THG07970.1"/>
    </source>
</evidence>
<evidence type="ECO:0000256" key="1">
    <source>
        <dbReference type="SAM" id="MobiDB-lite"/>
    </source>
</evidence>
<feature type="region of interest" description="Disordered" evidence="1">
    <location>
        <begin position="775"/>
        <end position="804"/>
    </location>
</feature>
<accession>A0A4S4DX74</accession>
<dbReference type="PANTHER" id="PTHR33416:SF20">
    <property type="entry name" value="NUCLEAR PORE COMPLEX PROTEIN NUP1"/>
    <property type="match status" value="1"/>
</dbReference>
<dbReference type="GO" id="GO:0071763">
    <property type="term" value="P:nuclear membrane organization"/>
    <property type="evidence" value="ECO:0007669"/>
    <property type="project" value="TreeGrafter"/>
</dbReference>
<feature type="compositionally biased region" description="Pro residues" evidence="1">
    <location>
        <begin position="81"/>
        <end position="92"/>
    </location>
</feature>
<dbReference type="STRING" id="542762.A0A4S4DX74"/>